<proteinExistence type="predicted"/>
<dbReference type="AlphaFoldDB" id="A0AAV4R509"/>
<organism evidence="1 2">
    <name type="scientific">Caerostris extrusa</name>
    <name type="common">Bark spider</name>
    <name type="synonym">Caerostris bankana</name>
    <dbReference type="NCBI Taxonomy" id="172846"/>
    <lineage>
        <taxon>Eukaryota</taxon>
        <taxon>Metazoa</taxon>
        <taxon>Ecdysozoa</taxon>
        <taxon>Arthropoda</taxon>
        <taxon>Chelicerata</taxon>
        <taxon>Arachnida</taxon>
        <taxon>Araneae</taxon>
        <taxon>Araneomorphae</taxon>
        <taxon>Entelegynae</taxon>
        <taxon>Araneoidea</taxon>
        <taxon>Araneidae</taxon>
        <taxon>Caerostris</taxon>
    </lineage>
</organism>
<gene>
    <name evidence="1" type="ORF">CEXT_448471</name>
</gene>
<protein>
    <submittedName>
        <fullName evidence="1">Uncharacterized protein</fullName>
    </submittedName>
</protein>
<reference evidence="1 2" key="1">
    <citation type="submission" date="2021-06" db="EMBL/GenBank/DDBJ databases">
        <title>Caerostris extrusa draft genome.</title>
        <authorList>
            <person name="Kono N."/>
            <person name="Arakawa K."/>
        </authorList>
    </citation>
    <scope>NUCLEOTIDE SEQUENCE [LARGE SCALE GENOMIC DNA]</scope>
</reference>
<dbReference type="EMBL" id="BPLR01007418">
    <property type="protein sequence ID" value="GIY16815.1"/>
    <property type="molecule type" value="Genomic_DNA"/>
</dbReference>
<comment type="caution">
    <text evidence="1">The sequence shown here is derived from an EMBL/GenBank/DDBJ whole genome shotgun (WGS) entry which is preliminary data.</text>
</comment>
<name>A0AAV4R509_CAEEX</name>
<accession>A0AAV4R509</accession>
<keyword evidence="2" id="KW-1185">Reference proteome</keyword>
<evidence type="ECO:0000313" key="2">
    <source>
        <dbReference type="Proteomes" id="UP001054945"/>
    </source>
</evidence>
<dbReference type="Proteomes" id="UP001054945">
    <property type="component" value="Unassembled WGS sequence"/>
</dbReference>
<sequence>MECLEWKILSCRTGQWLTYSDGGAILSKIYGKIYMEAYKMVRLVGFAIYSGGRKKEKTEQMTSNRQKRATWSLFTRFLVATTA</sequence>
<evidence type="ECO:0000313" key="1">
    <source>
        <dbReference type="EMBL" id="GIY16815.1"/>
    </source>
</evidence>